<dbReference type="EMBL" id="LR796810">
    <property type="protein sequence ID" value="CAB4167544.1"/>
    <property type="molecule type" value="Genomic_DNA"/>
</dbReference>
<evidence type="ECO:0000256" key="1">
    <source>
        <dbReference type="SAM" id="MobiDB-lite"/>
    </source>
</evidence>
<feature type="compositionally biased region" description="Low complexity" evidence="1">
    <location>
        <begin position="675"/>
        <end position="689"/>
    </location>
</feature>
<organism evidence="2">
    <name type="scientific">uncultured Caudovirales phage</name>
    <dbReference type="NCBI Taxonomy" id="2100421"/>
    <lineage>
        <taxon>Viruses</taxon>
        <taxon>Duplodnaviria</taxon>
        <taxon>Heunggongvirae</taxon>
        <taxon>Uroviricota</taxon>
        <taxon>Caudoviricetes</taxon>
        <taxon>Peduoviridae</taxon>
        <taxon>Maltschvirus</taxon>
        <taxon>Maltschvirus maltsch</taxon>
    </lineage>
</organism>
<feature type="region of interest" description="Disordered" evidence="1">
    <location>
        <begin position="671"/>
        <end position="702"/>
    </location>
</feature>
<dbReference type="Pfam" id="PF23899">
    <property type="entry name" value="SU10_portal"/>
    <property type="match status" value="1"/>
</dbReference>
<reference evidence="2" key="1">
    <citation type="submission" date="2020-04" db="EMBL/GenBank/DDBJ databases">
        <authorList>
            <person name="Chiriac C."/>
            <person name="Salcher M."/>
            <person name="Ghai R."/>
            <person name="Kavagutti S V."/>
        </authorList>
    </citation>
    <scope>NUCLEOTIDE SEQUENCE</scope>
</reference>
<evidence type="ECO:0000313" key="2">
    <source>
        <dbReference type="EMBL" id="CAB4167544.1"/>
    </source>
</evidence>
<dbReference type="InterPro" id="IPR056909">
    <property type="entry name" value="SU10_portal"/>
</dbReference>
<sequence>MIKALAITSLVLTEEQETTLIRVAEDGAKHARRSQGLTDTAKPGDEPIPYSWLWWRWIAERAYDNDFSWRPGLPPRGKIDQGVEGMKVFTKSNQSMNTPQDHLRQLKSKISGALLKDHRFFGHKAEGPEDAAQPAIPAIQRRLRHRSKVSGFRDSMESCIFKSLLCGESVCIPSYKKVIRYTPTQKKVAMDDKGFPIISAATKSLVMEDDEWVPGPDGRDVLKKDPSISKSAGSEVALSTRPAKILQPRVVKSGADFNLVHYMDLIVDTRWTSLDEADLIGNEFSWTFDELRAFLSNSGQIIPGNLEEYKTSTQTGSAYLDAKSRAKPSRGEVDTDLNTGAGAGSSSTSPEMQPRIRMRQYFLKADIMGVGARQNIWCIMDVELNQPIIYSLAEDVLDVDPDRGHPYRVIRAIETSDRWYGVSLYETMWDDLNTIDSRLNQISVACASAGNAVFVNSAIIKDYKNNKQIRLNSSTPNEVERGADPREAIHVEEITPQIKELEESLNLALQRAQSKFGLSGAGQTVTQALPGTETATGQQILEDNANQHVESMIKELGKGIDQCVSDFMKIELDNIDTDDLLAQLGEVDAQLVLAWVEENKDQYTNAIEVVLSSISDTQTLAKNSQIIQILMQWMQWPPAYQAIHKTIFIKMLRDLDCEDPESLLVTTNEIMAASQPQQQQPNEQQPGQQAATDTTATNPPVE</sequence>
<protein>
    <recommendedName>
        <fullName evidence="3">Portal protein</fullName>
    </recommendedName>
</protein>
<evidence type="ECO:0008006" key="3">
    <source>
        <dbReference type="Google" id="ProtNLM"/>
    </source>
</evidence>
<name>A0A6J5PIW6_9CAUD</name>
<accession>A0A6J5PIW6</accession>
<gene>
    <name evidence="2" type="ORF">UFOVP861_30</name>
</gene>
<feature type="region of interest" description="Disordered" evidence="1">
    <location>
        <begin position="321"/>
        <end position="352"/>
    </location>
</feature>
<proteinExistence type="predicted"/>
<feature type="compositionally biased region" description="Polar residues" evidence="1">
    <location>
        <begin position="690"/>
        <end position="702"/>
    </location>
</feature>